<gene>
    <name evidence="2" type="ORF">QTN47_27240</name>
</gene>
<comment type="caution">
    <text evidence="2">The sequence shown here is derived from an EMBL/GenBank/DDBJ whole genome shotgun (WGS) entry which is preliminary data.</text>
</comment>
<sequence length="430" mass="50630">MKARTKLQIRVKRLSEKLPRITKSQEEWAYSECLPHLAYANKSSAFCLDCGKMFSLELVNRSKRATCPHCNTKLKVEYTRKTTHKKVNYFAITHIVEEFQVAEYFELYAYYKKGKPVKYFLHAILEDWILPNGKITKIGLLHNCTGYCDSWTGDWEIREDRIKYYYNSRKYDVYARKYHPASAFKPEYLKIGINKHLAGMTLIEAITIIPTEPKAETLLKAKRFDLLETMVSSSGAISRNWPSIRIVLRNKYKINDVSIWFDYLDLLRYFNKDLHNAKYVCPKDLKKEHDRLVAKKRERERMEEIERKRKHIAEAELLFKSKIEKFVGIQFKSGNILVKVLESVKEFEEEGDILKHCLFTNEYYAKEDSLILSARIDNVPIETIEVNLSSMKIEQSRGLQNQPTEYNQKIISLVNRNLAKIRKIARQKIA</sequence>
<accession>A0ABV3ZQL2</accession>
<feature type="coiled-coil region" evidence="1">
    <location>
        <begin position="285"/>
        <end position="315"/>
    </location>
</feature>
<organism evidence="2 3">
    <name type="scientific">Danxiaibacter flavus</name>
    <dbReference type="NCBI Taxonomy" id="3049108"/>
    <lineage>
        <taxon>Bacteria</taxon>
        <taxon>Pseudomonadati</taxon>
        <taxon>Bacteroidota</taxon>
        <taxon>Chitinophagia</taxon>
        <taxon>Chitinophagales</taxon>
        <taxon>Chitinophagaceae</taxon>
        <taxon>Danxiaibacter</taxon>
    </lineage>
</organism>
<proteinExistence type="predicted"/>
<dbReference type="Proteomes" id="UP001560573">
    <property type="component" value="Unassembled WGS sequence"/>
</dbReference>
<dbReference type="RefSeq" id="WP_369332650.1">
    <property type="nucleotide sequence ID" value="NZ_JAULBC010000015.1"/>
</dbReference>
<keyword evidence="3" id="KW-1185">Reference proteome</keyword>
<protein>
    <submittedName>
        <fullName evidence="2">PcfJ domain-containing protein</fullName>
    </submittedName>
</protein>
<keyword evidence="1" id="KW-0175">Coiled coil</keyword>
<evidence type="ECO:0000313" key="2">
    <source>
        <dbReference type="EMBL" id="MEX6691234.1"/>
    </source>
</evidence>
<reference evidence="2 3" key="1">
    <citation type="submission" date="2023-07" db="EMBL/GenBank/DDBJ databases">
        <authorList>
            <person name="Lian W.-H."/>
        </authorList>
    </citation>
    <scope>NUCLEOTIDE SEQUENCE [LARGE SCALE GENOMIC DNA]</scope>
    <source>
        <strain evidence="2 3">SYSU DXS3180</strain>
    </source>
</reference>
<name>A0ABV3ZQL2_9BACT</name>
<evidence type="ECO:0000313" key="3">
    <source>
        <dbReference type="Proteomes" id="UP001560573"/>
    </source>
</evidence>
<dbReference type="CDD" id="cd20335">
    <property type="entry name" value="BRcat_RBR"/>
    <property type="match status" value="1"/>
</dbReference>
<dbReference type="Pfam" id="PF14284">
    <property type="entry name" value="PcfJ"/>
    <property type="match status" value="1"/>
</dbReference>
<evidence type="ECO:0000256" key="1">
    <source>
        <dbReference type="SAM" id="Coils"/>
    </source>
</evidence>
<dbReference type="InterPro" id="IPR025586">
    <property type="entry name" value="PcfJ"/>
</dbReference>
<dbReference type="EMBL" id="JAULBC010000015">
    <property type="protein sequence ID" value="MEX6691234.1"/>
    <property type="molecule type" value="Genomic_DNA"/>
</dbReference>